<proteinExistence type="predicted"/>
<gene>
    <name evidence="1" type="ORF">HYC85_029228</name>
</gene>
<reference evidence="1 2" key="2">
    <citation type="submission" date="2020-07" db="EMBL/GenBank/DDBJ databases">
        <title>Genome assembly of wild tea tree DASZ reveals pedigree and selection history of tea varieties.</title>
        <authorList>
            <person name="Zhang W."/>
        </authorList>
    </citation>
    <scope>NUCLEOTIDE SEQUENCE [LARGE SCALE GENOMIC DNA]</scope>
    <source>
        <strain evidence="2">cv. G240</strain>
        <tissue evidence="1">Leaf</tissue>
    </source>
</reference>
<comment type="caution">
    <text evidence="1">The sequence shown here is derived from an EMBL/GenBank/DDBJ whole genome shotgun (WGS) entry which is preliminary data.</text>
</comment>
<dbReference type="EMBL" id="JACBKZ010000014">
    <property type="protein sequence ID" value="KAF5933057.1"/>
    <property type="molecule type" value="Genomic_DNA"/>
</dbReference>
<sequence>MIKRIKIKNKFKPKKGIRIYIFSLFRITGSPNCRAIVSKETNPSEEHEKLGTISGNCRHARVRGPRCYSSDSRFSVVAETLTRCRRPHVRHHRSCLGSGAWVRSGKENRLEKRAAMHRLPLFSFIHSSGGCQNLRTASLDTGECHRLSGITTGSGVWPSAQNEAVGRGIVAGQHLTLPVGRVFLQNLQMTATEGKAKHGSTIQGIYAPTMSLIMIMTQRGMCLDSRTTNHAFPCMMAQGTKKMAMDMACRPNQILPRKDDASATRMLYGM</sequence>
<keyword evidence="2" id="KW-1185">Reference proteome</keyword>
<organism evidence="1 2">
    <name type="scientific">Camellia sinensis</name>
    <name type="common">Tea plant</name>
    <name type="synonym">Thea sinensis</name>
    <dbReference type="NCBI Taxonomy" id="4442"/>
    <lineage>
        <taxon>Eukaryota</taxon>
        <taxon>Viridiplantae</taxon>
        <taxon>Streptophyta</taxon>
        <taxon>Embryophyta</taxon>
        <taxon>Tracheophyta</taxon>
        <taxon>Spermatophyta</taxon>
        <taxon>Magnoliopsida</taxon>
        <taxon>eudicotyledons</taxon>
        <taxon>Gunneridae</taxon>
        <taxon>Pentapetalae</taxon>
        <taxon>asterids</taxon>
        <taxon>Ericales</taxon>
        <taxon>Theaceae</taxon>
        <taxon>Camellia</taxon>
    </lineage>
</organism>
<evidence type="ECO:0000313" key="2">
    <source>
        <dbReference type="Proteomes" id="UP000593564"/>
    </source>
</evidence>
<accession>A0A7J7FY27</accession>
<dbReference type="AlphaFoldDB" id="A0A7J7FY27"/>
<name>A0A7J7FY27_CAMSI</name>
<dbReference type="Proteomes" id="UP000593564">
    <property type="component" value="Unassembled WGS sequence"/>
</dbReference>
<evidence type="ECO:0000313" key="1">
    <source>
        <dbReference type="EMBL" id="KAF5933057.1"/>
    </source>
</evidence>
<protein>
    <submittedName>
        <fullName evidence="1">Uncharacterized protein</fullName>
    </submittedName>
</protein>
<reference evidence="2" key="1">
    <citation type="journal article" date="2020" name="Nat. Commun.">
        <title>Genome assembly of wild tea tree DASZ reveals pedigree and selection history of tea varieties.</title>
        <authorList>
            <person name="Zhang W."/>
            <person name="Zhang Y."/>
            <person name="Qiu H."/>
            <person name="Guo Y."/>
            <person name="Wan H."/>
            <person name="Zhang X."/>
            <person name="Scossa F."/>
            <person name="Alseekh S."/>
            <person name="Zhang Q."/>
            <person name="Wang P."/>
            <person name="Xu L."/>
            <person name="Schmidt M.H."/>
            <person name="Jia X."/>
            <person name="Li D."/>
            <person name="Zhu A."/>
            <person name="Guo F."/>
            <person name="Chen W."/>
            <person name="Ni D."/>
            <person name="Usadel B."/>
            <person name="Fernie A.R."/>
            <person name="Wen W."/>
        </authorList>
    </citation>
    <scope>NUCLEOTIDE SEQUENCE [LARGE SCALE GENOMIC DNA]</scope>
    <source>
        <strain evidence="2">cv. G240</strain>
    </source>
</reference>